<proteinExistence type="predicted"/>
<evidence type="ECO:0000259" key="2">
    <source>
        <dbReference type="Pfam" id="PF05678"/>
    </source>
</evidence>
<dbReference type="Proteomes" id="UP000428333">
    <property type="component" value="Linkage Group LG07"/>
</dbReference>
<accession>A0A6A4LMP6</accession>
<dbReference type="PANTHER" id="PTHR33624">
    <property type="entry name" value="SIGMA FACTOR BINDING PROTEIN 1, CHLOROPLASTIC"/>
    <property type="match status" value="1"/>
</dbReference>
<name>A0A6A4LMP6_9ERIC</name>
<evidence type="ECO:0000256" key="1">
    <source>
        <dbReference type="SAM" id="MobiDB-lite"/>
    </source>
</evidence>
<dbReference type="EMBL" id="QEFC01001780">
    <property type="protein sequence ID" value="KAE9455887.1"/>
    <property type="molecule type" value="Genomic_DNA"/>
</dbReference>
<feature type="domain" description="VQ" evidence="2">
    <location>
        <begin position="29"/>
        <end position="54"/>
    </location>
</feature>
<dbReference type="OrthoDB" id="665788at2759"/>
<keyword evidence="4" id="KW-1185">Reference proteome</keyword>
<organism evidence="3 4">
    <name type="scientific">Rhododendron williamsianum</name>
    <dbReference type="NCBI Taxonomy" id="262921"/>
    <lineage>
        <taxon>Eukaryota</taxon>
        <taxon>Viridiplantae</taxon>
        <taxon>Streptophyta</taxon>
        <taxon>Embryophyta</taxon>
        <taxon>Tracheophyta</taxon>
        <taxon>Spermatophyta</taxon>
        <taxon>Magnoliopsida</taxon>
        <taxon>eudicotyledons</taxon>
        <taxon>Gunneridae</taxon>
        <taxon>Pentapetalae</taxon>
        <taxon>asterids</taxon>
        <taxon>Ericales</taxon>
        <taxon>Ericaceae</taxon>
        <taxon>Ericoideae</taxon>
        <taxon>Rhodoreae</taxon>
        <taxon>Rhododendron</taxon>
    </lineage>
</organism>
<evidence type="ECO:0000313" key="4">
    <source>
        <dbReference type="Proteomes" id="UP000428333"/>
    </source>
</evidence>
<feature type="region of interest" description="Disordered" evidence="1">
    <location>
        <begin position="1"/>
        <end position="21"/>
    </location>
</feature>
<sequence>MEKLLSVQEKKGTKQAKTKKTKPVKIVYISNPMKVKTTASEFRALVQELTGRDSGTPDPTKYTEIDGSEEIIAGEDHDDAVFEVPIAEPAACEVPMKRSESHEVAFEPYDDVFVPQVFENFTGFFPSNMLCGSRSSC</sequence>
<dbReference type="PANTHER" id="PTHR33624:SF2">
    <property type="entry name" value="SIGMA FACTOR BINDING PROTEIN 1, CHLOROPLASTIC"/>
    <property type="match status" value="1"/>
</dbReference>
<feature type="compositionally biased region" description="Basic and acidic residues" evidence="1">
    <location>
        <begin position="1"/>
        <end position="12"/>
    </location>
</feature>
<dbReference type="Pfam" id="PF05678">
    <property type="entry name" value="VQ"/>
    <property type="match status" value="1"/>
</dbReference>
<reference evidence="3 4" key="1">
    <citation type="journal article" date="2019" name="Genome Biol. Evol.">
        <title>The Rhododendron genome and chromosomal organization provide insight into shared whole-genome duplications across the heath family (Ericaceae).</title>
        <authorList>
            <person name="Soza V.L."/>
            <person name="Lindsley D."/>
            <person name="Waalkes A."/>
            <person name="Ramage E."/>
            <person name="Patwardhan R.P."/>
            <person name="Burton J.N."/>
            <person name="Adey A."/>
            <person name="Kumar A."/>
            <person name="Qiu R."/>
            <person name="Shendure J."/>
            <person name="Hall B."/>
        </authorList>
    </citation>
    <scope>NUCLEOTIDE SEQUENCE [LARGE SCALE GENOMIC DNA]</scope>
    <source>
        <strain evidence="3">RSF 1966-606</strain>
    </source>
</reference>
<gene>
    <name evidence="3" type="ORF">C3L33_12210</name>
</gene>
<feature type="non-terminal residue" evidence="3">
    <location>
        <position position="1"/>
    </location>
</feature>
<comment type="caution">
    <text evidence="3">The sequence shown here is derived from an EMBL/GenBank/DDBJ whole genome shotgun (WGS) entry which is preliminary data.</text>
</comment>
<dbReference type="InterPro" id="IPR008889">
    <property type="entry name" value="VQ"/>
</dbReference>
<dbReference type="InterPro" id="IPR039335">
    <property type="entry name" value="SIB1/2"/>
</dbReference>
<protein>
    <recommendedName>
        <fullName evidence="2">VQ domain-containing protein</fullName>
    </recommendedName>
</protein>
<dbReference type="AlphaFoldDB" id="A0A6A4LMP6"/>
<evidence type="ECO:0000313" key="3">
    <source>
        <dbReference type="EMBL" id="KAE9455887.1"/>
    </source>
</evidence>